<feature type="transmembrane region" description="Helical" evidence="1">
    <location>
        <begin position="59"/>
        <end position="76"/>
    </location>
</feature>
<proteinExistence type="predicted"/>
<name>A0ABV8PD88_9SPHI</name>
<keyword evidence="3" id="KW-1185">Reference proteome</keyword>
<keyword evidence="1" id="KW-0812">Transmembrane</keyword>
<evidence type="ECO:0000313" key="3">
    <source>
        <dbReference type="Proteomes" id="UP001595789"/>
    </source>
</evidence>
<organism evidence="2 3">
    <name type="scientific">Pedobacter lithocola</name>
    <dbReference type="NCBI Taxonomy" id="1908239"/>
    <lineage>
        <taxon>Bacteria</taxon>
        <taxon>Pseudomonadati</taxon>
        <taxon>Bacteroidota</taxon>
        <taxon>Sphingobacteriia</taxon>
        <taxon>Sphingobacteriales</taxon>
        <taxon>Sphingobacteriaceae</taxon>
        <taxon>Pedobacter</taxon>
    </lineage>
</organism>
<dbReference type="EMBL" id="JBHSBW010000013">
    <property type="protein sequence ID" value="MFC4212575.1"/>
    <property type="molecule type" value="Genomic_DNA"/>
</dbReference>
<accession>A0ABV8PD88</accession>
<gene>
    <name evidence="2" type="ORF">ACFOWA_15350</name>
</gene>
<dbReference type="RefSeq" id="WP_378986661.1">
    <property type="nucleotide sequence ID" value="NZ_JBHSBW010000013.1"/>
</dbReference>
<feature type="transmembrane region" description="Helical" evidence="1">
    <location>
        <begin position="82"/>
        <end position="103"/>
    </location>
</feature>
<comment type="caution">
    <text evidence="2">The sequence shown here is derived from an EMBL/GenBank/DDBJ whole genome shotgun (WGS) entry which is preliminary data.</text>
</comment>
<feature type="transmembrane region" description="Helical" evidence="1">
    <location>
        <begin position="20"/>
        <end position="38"/>
    </location>
</feature>
<dbReference type="Proteomes" id="UP001595789">
    <property type="component" value="Unassembled WGS sequence"/>
</dbReference>
<reference evidence="3" key="1">
    <citation type="journal article" date="2019" name="Int. J. Syst. Evol. Microbiol.">
        <title>The Global Catalogue of Microorganisms (GCM) 10K type strain sequencing project: providing services to taxonomists for standard genome sequencing and annotation.</title>
        <authorList>
            <consortium name="The Broad Institute Genomics Platform"/>
            <consortium name="The Broad Institute Genome Sequencing Center for Infectious Disease"/>
            <person name="Wu L."/>
            <person name="Ma J."/>
        </authorList>
    </citation>
    <scope>NUCLEOTIDE SEQUENCE [LARGE SCALE GENOMIC DNA]</scope>
    <source>
        <strain evidence="3">CCM 8691</strain>
    </source>
</reference>
<protein>
    <submittedName>
        <fullName evidence="2">DUF4870 domain-containing protein</fullName>
    </submittedName>
</protein>
<evidence type="ECO:0000256" key="1">
    <source>
        <dbReference type="SAM" id="Phobius"/>
    </source>
</evidence>
<evidence type="ECO:0000313" key="2">
    <source>
        <dbReference type="EMBL" id="MFC4212575.1"/>
    </source>
</evidence>
<keyword evidence="1" id="KW-1133">Transmembrane helix</keyword>
<keyword evidence="1" id="KW-0472">Membrane</keyword>
<sequence length="124" mass="14010">METNNPYQTNPIPVEDGKTASIVSYFTIIGWLIAYFALHKDKKTSLGSFHLRQSLLINLIYIGLNILQTIILFATASPTLYYLFSILYVILFILWLIGLIGAIQGQKKPIPFLGEKAETMFPNI</sequence>